<organism evidence="1 2">
    <name type="scientific">Nyssa sinensis</name>
    <dbReference type="NCBI Taxonomy" id="561372"/>
    <lineage>
        <taxon>Eukaryota</taxon>
        <taxon>Viridiplantae</taxon>
        <taxon>Streptophyta</taxon>
        <taxon>Embryophyta</taxon>
        <taxon>Tracheophyta</taxon>
        <taxon>Spermatophyta</taxon>
        <taxon>Magnoliopsida</taxon>
        <taxon>eudicotyledons</taxon>
        <taxon>Gunneridae</taxon>
        <taxon>Pentapetalae</taxon>
        <taxon>asterids</taxon>
        <taxon>Cornales</taxon>
        <taxon>Nyssaceae</taxon>
        <taxon>Nyssa</taxon>
    </lineage>
</organism>
<keyword evidence="2" id="KW-1185">Reference proteome</keyword>
<name>A0A5J5AXM7_9ASTE</name>
<evidence type="ECO:0000313" key="1">
    <source>
        <dbReference type="EMBL" id="KAA8535144.1"/>
    </source>
</evidence>
<protein>
    <submittedName>
        <fullName evidence="1">Uncharacterized protein</fullName>
    </submittedName>
</protein>
<dbReference type="Proteomes" id="UP000325577">
    <property type="component" value="Linkage Group LG17"/>
</dbReference>
<sequence>MQIILLGDLISNSESTSEENATIKQWKDVLEMQLPYSRILEYRPWDQILEKRDGFNVDHNPSFILFPLNSNIILISPGLISSSLGMRVQSQEESKLADSCESGHAIDFLVTLDEDL</sequence>
<evidence type="ECO:0000313" key="2">
    <source>
        <dbReference type="Proteomes" id="UP000325577"/>
    </source>
</evidence>
<gene>
    <name evidence="1" type="ORF">F0562_030147</name>
</gene>
<dbReference type="EMBL" id="CM018040">
    <property type="protein sequence ID" value="KAA8535144.1"/>
    <property type="molecule type" value="Genomic_DNA"/>
</dbReference>
<proteinExistence type="predicted"/>
<dbReference type="AlphaFoldDB" id="A0A5J5AXM7"/>
<reference evidence="1 2" key="1">
    <citation type="submission" date="2019-09" db="EMBL/GenBank/DDBJ databases">
        <title>A chromosome-level genome assembly of the Chinese tupelo Nyssa sinensis.</title>
        <authorList>
            <person name="Yang X."/>
            <person name="Kang M."/>
            <person name="Yang Y."/>
            <person name="Xiong H."/>
            <person name="Wang M."/>
            <person name="Zhang Z."/>
            <person name="Wang Z."/>
            <person name="Wu H."/>
            <person name="Ma T."/>
            <person name="Liu J."/>
            <person name="Xi Z."/>
        </authorList>
    </citation>
    <scope>NUCLEOTIDE SEQUENCE [LARGE SCALE GENOMIC DNA]</scope>
    <source>
        <strain evidence="1">J267</strain>
        <tissue evidence="1">Leaf</tissue>
    </source>
</reference>
<accession>A0A5J5AXM7</accession>